<dbReference type="SUPFAM" id="SSF141868">
    <property type="entry name" value="EAL domain-like"/>
    <property type="match status" value="1"/>
</dbReference>
<dbReference type="PROSITE" id="PS50883">
    <property type="entry name" value="EAL"/>
    <property type="match status" value="1"/>
</dbReference>
<dbReference type="Gene3D" id="3.30.450.20">
    <property type="entry name" value="PAS domain"/>
    <property type="match status" value="3"/>
</dbReference>
<dbReference type="InterPro" id="IPR043128">
    <property type="entry name" value="Rev_trsase/Diguanyl_cyclase"/>
</dbReference>
<dbReference type="SUPFAM" id="SSF55073">
    <property type="entry name" value="Nucleotide cyclase"/>
    <property type="match status" value="1"/>
</dbReference>
<reference evidence="5" key="1">
    <citation type="journal article" date="2019" name="Int. J. Syst. Evol. Microbiol.">
        <title>The Global Catalogue of Microorganisms (GCM) 10K type strain sequencing project: providing services to taxonomists for standard genome sequencing and annotation.</title>
        <authorList>
            <consortium name="The Broad Institute Genomics Platform"/>
            <consortium name="The Broad Institute Genome Sequencing Center for Infectious Disease"/>
            <person name="Wu L."/>
            <person name="Ma J."/>
        </authorList>
    </citation>
    <scope>NUCLEOTIDE SEQUENCE [LARGE SCALE GENOMIC DNA]</scope>
    <source>
        <strain evidence="5">CGMCC 1.12750</strain>
    </source>
</reference>
<dbReference type="Proteomes" id="UP001596516">
    <property type="component" value="Unassembled WGS sequence"/>
</dbReference>
<feature type="domain" description="GGDEF" evidence="3">
    <location>
        <begin position="620"/>
        <end position="752"/>
    </location>
</feature>
<proteinExistence type="predicted"/>
<dbReference type="NCBIfam" id="TIGR00254">
    <property type="entry name" value="GGDEF"/>
    <property type="match status" value="1"/>
</dbReference>
<feature type="domain" description="PAS" evidence="1">
    <location>
        <begin position="453"/>
        <end position="498"/>
    </location>
</feature>
<evidence type="ECO:0000313" key="5">
    <source>
        <dbReference type="Proteomes" id="UP001596516"/>
    </source>
</evidence>
<dbReference type="SMART" id="SM00065">
    <property type="entry name" value="GAF"/>
    <property type="match status" value="1"/>
</dbReference>
<evidence type="ECO:0000259" key="2">
    <source>
        <dbReference type="PROSITE" id="PS50883"/>
    </source>
</evidence>
<dbReference type="Pfam" id="PF00989">
    <property type="entry name" value="PAS"/>
    <property type="match status" value="1"/>
</dbReference>
<comment type="caution">
    <text evidence="4">The sequence shown here is derived from an EMBL/GenBank/DDBJ whole genome shotgun (WGS) entry which is preliminary data.</text>
</comment>
<evidence type="ECO:0000259" key="3">
    <source>
        <dbReference type="PROSITE" id="PS50887"/>
    </source>
</evidence>
<dbReference type="PANTHER" id="PTHR44757">
    <property type="entry name" value="DIGUANYLATE CYCLASE DGCP"/>
    <property type="match status" value="1"/>
</dbReference>
<gene>
    <name evidence="4" type="ORF">ACFQXB_08750</name>
</gene>
<dbReference type="InterPro" id="IPR000160">
    <property type="entry name" value="GGDEF_dom"/>
</dbReference>
<dbReference type="InterPro" id="IPR029016">
    <property type="entry name" value="GAF-like_dom_sf"/>
</dbReference>
<dbReference type="CDD" id="cd01949">
    <property type="entry name" value="GGDEF"/>
    <property type="match status" value="1"/>
</dbReference>
<dbReference type="EMBL" id="JBHTFQ010000004">
    <property type="protein sequence ID" value="MFC7704280.1"/>
    <property type="molecule type" value="Genomic_DNA"/>
</dbReference>
<dbReference type="SMART" id="SM00091">
    <property type="entry name" value="PAS"/>
    <property type="match status" value="3"/>
</dbReference>
<dbReference type="Gene3D" id="3.30.70.270">
    <property type="match status" value="1"/>
</dbReference>
<dbReference type="Pfam" id="PF08448">
    <property type="entry name" value="PAS_4"/>
    <property type="match status" value="2"/>
</dbReference>
<feature type="domain" description="EAL" evidence="2">
    <location>
        <begin position="761"/>
        <end position="1020"/>
    </location>
</feature>
<dbReference type="RefSeq" id="WP_377402264.1">
    <property type="nucleotide sequence ID" value="NZ_JBHTFQ010000004.1"/>
</dbReference>
<dbReference type="InterPro" id="IPR000014">
    <property type="entry name" value="PAS"/>
</dbReference>
<dbReference type="PANTHER" id="PTHR44757:SF2">
    <property type="entry name" value="BIOFILM ARCHITECTURE MAINTENANCE PROTEIN MBAA"/>
    <property type="match status" value="1"/>
</dbReference>
<dbReference type="InterPro" id="IPR035919">
    <property type="entry name" value="EAL_sf"/>
</dbReference>
<keyword evidence="5" id="KW-1185">Reference proteome</keyword>
<dbReference type="Pfam" id="PF00563">
    <property type="entry name" value="EAL"/>
    <property type="match status" value="1"/>
</dbReference>
<sequence>MREALPMTSDSPTADCNEDRLTKAQALILDALRRLLRASIDHIDAEVLATLERVGRFAQADRSYVFRLRDDALLDNSHEWVAAGIEPMQASLQGLPLEMIAQWQTSFERDQPVYIADVNGLPEHAPEKTTLQRQGIRSLLVAPMLKAGRFYGMIGFDLVRKHGDFLPGEVFLLKSVADVIGSVLQHSDTVQEMRQIQAQLQDTGNRLRTTLAAMPDLVIEIDGEGRYVSFNTDENRFPFVDVPALRGKLMEEVLPPQVARSRRLLMHQLDQGTPAVRQNYKLPTPSGPRWMELSGALLPTPAGSERRYLFVARDITARVRDQNELAYRDDLLTALFDVMPAGMLLVDPRNGCILEVNRAMLELTGQSREALLNLRSMDVVPGLDVAGEGIRRDLERRTRFGPLQLFCHRADGTSRPVQILGFEVMDSAREPRIWMIVENLSETRRLQAALLAQRDFLATLMNTSMTGIAALDDKGRVLFANREAAAILDLDQERLVDQATGDPLWLAPQNDEAVTSVALRSLVAEVIGTGREIRNLRILGGTAAAPRHVSVDAVPLAAPVRGARVVITARDITGQTEAEQALREAARRQEFLATHDPLTGLANRALLKHCIVQALSEPDAVVALLFLDLDNFKTINDSLGHRAGDMLLRLVANRLRALLAPGQTLARLGGDEFVVLLPRAGLTEATSLAEAVLETLGAPFDLDEQPVFLSTSIGLAIAPDHGADEGELIRNADIAMYRAKELGRNRFATFHPEFQDKSSHQSAVIQALRHSLRNGGFRLKLQPKFDIRSGQSGPRMIGAEALLRWNAPGLGETPPDVFIPIAESTGLVRELDAHVTKMLVGLLAGWNSDGGPCPTVAVNISAQSFQDTRFAERLLELLAQNAVPPTALSIEITETTLMKRSSSASDNIRSLRAAGITIAIDDFGTGYSSLSYLQRLPLAELKIDRSFIARIGGRDRDGEVIVTAILLMAQALGLRTVAEGVETDAQFEWLRSEGCDMVQGYFLSPPLEPQEFIRLYREGRARPDPAAPTAEPGA</sequence>
<evidence type="ECO:0000259" key="1">
    <source>
        <dbReference type="PROSITE" id="PS50112"/>
    </source>
</evidence>
<dbReference type="InterPro" id="IPR029787">
    <property type="entry name" value="Nucleotide_cyclase"/>
</dbReference>
<evidence type="ECO:0000313" key="4">
    <source>
        <dbReference type="EMBL" id="MFC7704280.1"/>
    </source>
</evidence>
<organism evidence="4 5">
    <name type="scientific">Plastorhodobacter daqingensis</name>
    <dbReference type="NCBI Taxonomy" id="1387281"/>
    <lineage>
        <taxon>Bacteria</taxon>
        <taxon>Pseudomonadati</taxon>
        <taxon>Pseudomonadota</taxon>
        <taxon>Alphaproteobacteria</taxon>
        <taxon>Rhodobacterales</taxon>
        <taxon>Paracoccaceae</taxon>
        <taxon>Plastorhodobacter</taxon>
    </lineage>
</organism>
<dbReference type="InterPro" id="IPR013767">
    <property type="entry name" value="PAS_fold"/>
</dbReference>
<feature type="domain" description="PAS" evidence="1">
    <location>
        <begin position="328"/>
        <end position="373"/>
    </location>
</feature>
<dbReference type="InterPro" id="IPR013656">
    <property type="entry name" value="PAS_4"/>
</dbReference>
<dbReference type="Gene3D" id="3.20.20.450">
    <property type="entry name" value="EAL domain"/>
    <property type="match status" value="1"/>
</dbReference>
<dbReference type="InterPro" id="IPR052155">
    <property type="entry name" value="Biofilm_reg_signaling"/>
</dbReference>
<dbReference type="CDD" id="cd01948">
    <property type="entry name" value="EAL"/>
    <property type="match status" value="1"/>
</dbReference>
<dbReference type="SMART" id="SM00267">
    <property type="entry name" value="GGDEF"/>
    <property type="match status" value="1"/>
</dbReference>
<dbReference type="NCBIfam" id="TIGR00229">
    <property type="entry name" value="sensory_box"/>
    <property type="match status" value="3"/>
</dbReference>
<dbReference type="InterPro" id="IPR001633">
    <property type="entry name" value="EAL_dom"/>
</dbReference>
<dbReference type="SUPFAM" id="SSF55781">
    <property type="entry name" value="GAF domain-like"/>
    <property type="match status" value="1"/>
</dbReference>
<dbReference type="PROSITE" id="PS50112">
    <property type="entry name" value="PAS"/>
    <property type="match status" value="2"/>
</dbReference>
<protein>
    <submittedName>
        <fullName evidence="4">EAL domain-containing protein</fullName>
    </submittedName>
</protein>
<dbReference type="Gene3D" id="3.30.450.40">
    <property type="match status" value="1"/>
</dbReference>
<dbReference type="Pfam" id="PF01590">
    <property type="entry name" value="GAF"/>
    <property type="match status" value="1"/>
</dbReference>
<dbReference type="CDD" id="cd00130">
    <property type="entry name" value="PAS"/>
    <property type="match status" value="3"/>
</dbReference>
<accession>A0ABW2ULW9</accession>
<dbReference type="SUPFAM" id="SSF55785">
    <property type="entry name" value="PYP-like sensor domain (PAS domain)"/>
    <property type="match status" value="3"/>
</dbReference>
<name>A0ABW2ULW9_9RHOB</name>
<dbReference type="InterPro" id="IPR035965">
    <property type="entry name" value="PAS-like_dom_sf"/>
</dbReference>
<dbReference type="PROSITE" id="PS50887">
    <property type="entry name" value="GGDEF"/>
    <property type="match status" value="1"/>
</dbReference>
<dbReference type="Pfam" id="PF00990">
    <property type="entry name" value="GGDEF"/>
    <property type="match status" value="1"/>
</dbReference>
<dbReference type="InterPro" id="IPR003018">
    <property type="entry name" value="GAF"/>
</dbReference>
<dbReference type="SMART" id="SM00052">
    <property type="entry name" value="EAL"/>
    <property type="match status" value="1"/>
</dbReference>